<proteinExistence type="predicted"/>
<dbReference type="AlphaFoldDB" id="A0A8J2JPB3"/>
<dbReference type="Proteomes" id="UP000708208">
    <property type="component" value="Unassembled WGS sequence"/>
</dbReference>
<organism evidence="2 3">
    <name type="scientific">Allacma fusca</name>
    <dbReference type="NCBI Taxonomy" id="39272"/>
    <lineage>
        <taxon>Eukaryota</taxon>
        <taxon>Metazoa</taxon>
        <taxon>Ecdysozoa</taxon>
        <taxon>Arthropoda</taxon>
        <taxon>Hexapoda</taxon>
        <taxon>Collembola</taxon>
        <taxon>Symphypleona</taxon>
        <taxon>Sminthuridae</taxon>
        <taxon>Allacma</taxon>
    </lineage>
</organism>
<sequence>MVNIPEKNRCYFIFEQGPCPSGQWLVP</sequence>
<keyword evidence="3" id="KW-1185">Reference proteome</keyword>
<evidence type="ECO:0000313" key="3">
    <source>
        <dbReference type="Proteomes" id="UP000708208"/>
    </source>
</evidence>
<gene>
    <name evidence="2" type="ORF">AFUS01_LOCUS13430</name>
</gene>
<name>A0A8J2JPB3_9HEXA</name>
<accession>A0A8J2JPB3</accession>
<protein>
    <recommendedName>
        <fullName evidence="1">DUF4789 domain-containing protein</fullName>
    </recommendedName>
</protein>
<comment type="caution">
    <text evidence="2">The sequence shown here is derived from an EMBL/GenBank/DDBJ whole genome shotgun (WGS) entry which is preliminary data.</text>
</comment>
<feature type="non-terminal residue" evidence="2">
    <location>
        <position position="27"/>
    </location>
</feature>
<reference evidence="2" key="1">
    <citation type="submission" date="2021-06" db="EMBL/GenBank/DDBJ databases">
        <authorList>
            <person name="Hodson N. C."/>
            <person name="Mongue J. A."/>
            <person name="Jaron S. K."/>
        </authorList>
    </citation>
    <scope>NUCLEOTIDE SEQUENCE</scope>
</reference>
<dbReference type="Pfam" id="PF16033">
    <property type="entry name" value="DUF4789"/>
    <property type="match status" value="1"/>
</dbReference>
<evidence type="ECO:0000313" key="2">
    <source>
        <dbReference type="EMBL" id="CAG7724402.1"/>
    </source>
</evidence>
<feature type="domain" description="DUF4789" evidence="1">
    <location>
        <begin position="2"/>
        <end position="26"/>
    </location>
</feature>
<evidence type="ECO:0000259" key="1">
    <source>
        <dbReference type="Pfam" id="PF16033"/>
    </source>
</evidence>
<dbReference type="InterPro" id="IPR031993">
    <property type="entry name" value="DUF4789"/>
</dbReference>
<dbReference type="EMBL" id="CAJVCH010109425">
    <property type="protein sequence ID" value="CAG7724402.1"/>
    <property type="molecule type" value="Genomic_DNA"/>
</dbReference>